<dbReference type="EMBL" id="CP037421">
    <property type="protein sequence ID" value="QDT30211.1"/>
    <property type="molecule type" value="Genomic_DNA"/>
</dbReference>
<gene>
    <name evidence="1" type="ORF">Enr10x_55710</name>
</gene>
<keyword evidence="2" id="KW-1185">Reference proteome</keyword>
<dbReference type="PROSITE" id="PS51318">
    <property type="entry name" value="TAT"/>
    <property type="match status" value="1"/>
</dbReference>
<reference evidence="1 2" key="1">
    <citation type="submission" date="2019-03" db="EMBL/GenBank/DDBJ databases">
        <title>Deep-cultivation of Planctomycetes and their phenomic and genomic characterization uncovers novel biology.</title>
        <authorList>
            <person name="Wiegand S."/>
            <person name="Jogler M."/>
            <person name="Boedeker C."/>
            <person name="Pinto D."/>
            <person name="Vollmers J."/>
            <person name="Rivas-Marin E."/>
            <person name="Kohn T."/>
            <person name="Peeters S.H."/>
            <person name="Heuer A."/>
            <person name="Rast P."/>
            <person name="Oberbeckmann S."/>
            <person name="Bunk B."/>
            <person name="Jeske O."/>
            <person name="Meyerdierks A."/>
            <person name="Storesund J.E."/>
            <person name="Kallscheuer N."/>
            <person name="Luecker S."/>
            <person name="Lage O.M."/>
            <person name="Pohl T."/>
            <person name="Merkel B.J."/>
            <person name="Hornburger P."/>
            <person name="Mueller R.-W."/>
            <person name="Bruemmer F."/>
            <person name="Labrenz M."/>
            <person name="Spormann A.M."/>
            <person name="Op den Camp H."/>
            <person name="Overmann J."/>
            <person name="Amann R."/>
            <person name="Jetten M.S.M."/>
            <person name="Mascher T."/>
            <person name="Medema M.H."/>
            <person name="Devos D.P."/>
            <person name="Kaster A.-K."/>
            <person name="Ovreas L."/>
            <person name="Rohde M."/>
            <person name="Galperin M.Y."/>
            <person name="Jogler C."/>
        </authorList>
    </citation>
    <scope>NUCLEOTIDE SEQUENCE [LARGE SCALE GENOMIC DNA]</scope>
    <source>
        <strain evidence="1 2">Enr10</strain>
    </source>
</reference>
<dbReference type="AlphaFoldDB" id="A0A517QF11"/>
<organism evidence="1 2">
    <name type="scientific">Gimesia panareensis</name>
    <dbReference type="NCBI Taxonomy" id="2527978"/>
    <lineage>
        <taxon>Bacteria</taxon>
        <taxon>Pseudomonadati</taxon>
        <taxon>Planctomycetota</taxon>
        <taxon>Planctomycetia</taxon>
        <taxon>Planctomycetales</taxon>
        <taxon>Planctomycetaceae</taxon>
        <taxon>Gimesia</taxon>
    </lineage>
</organism>
<dbReference type="PANTHER" id="PTHR43737:SF1">
    <property type="entry name" value="DUF1501 DOMAIN-CONTAINING PROTEIN"/>
    <property type="match status" value="1"/>
</dbReference>
<dbReference type="PANTHER" id="PTHR43737">
    <property type="entry name" value="BLL7424 PROTEIN"/>
    <property type="match status" value="1"/>
</dbReference>
<dbReference type="Pfam" id="PF07394">
    <property type="entry name" value="DUF1501"/>
    <property type="match status" value="1"/>
</dbReference>
<dbReference type="InterPro" id="IPR006311">
    <property type="entry name" value="TAT_signal"/>
</dbReference>
<evidence type="ECO:0008006" key="3">
    <source>
        <dbReference type="Google" id="ProtNLM"/>
    </source>
</evidence>
<evidence type="ECO:0000313" key="1">
    <source>
        <dbReference type="EMBL" id="QDT30211.1"/>
    </source>
</evidence>
<dbReference type="InterPro" id="IPR017850">
    <property type="entry name" value="Alkaline_phosphatase_core_sf"/>
</dbReference>
<sequence length="475" mass="52739">MTSETSESWQKAIPTRREFLQRFGGGFGALALSSLLAEELPAAEQNASPLAPRQPHFPPRAKRVIFLYMTGGVSHVDSFDHKPELIANHGKKITVDNWQGKTGEFARYLKRPNWEFRPGGESGVQISDLFPHIREVVDDLCVIRSLKSDHTNHYESTLGMHCGSWTFARPSIGSWISYGLGTVNRNLPSFVVIAPHAPYAGAQTWGSDFLPGCHQGMQMIPGNDPIPNIHRQVATSKLQELELEQLASANRKHLANRPADNALEARIRSFETAFGMQREAPEALDLSDETAATLKMYGLSAGQKTGFGWQCLVARRLAERGVRFIELIDVGSSNNWDAHGDMATHGPLAQNVDQPIAALIRDLKQRGMLDETLVVWTTEFGRTPYHEKPDHAGREHHHQVFSSWIAGGGIKGGLAYGASDEFGIDVAEDRVHVHDFHATILHQLGIDHERLTFRHAGRDYRLTDVHGDVVQDILA</sequence>
<dbReference type="SUPFAM" id="SSF53649">
    <property type="entry name" value="Alkaline phosphatase-like"/>
    <property type="match status" value="1"/>
</dbReference>
<dbReference type="Gene3D" id="3.40.720.10">
    <property type="entry name" value="Alkaline Phosphatase, subunit A"/>
    <property type="match status" value="1"/>
</dbReference>
<dbReference type="Proteomes" id="UP000315647">
    <property type="component" value="Chromosome"/>
</dbReference>
<name>A0A517QF11_9PLAN</name>
<dbReference type="RefSeq" id="WP_145452129.1">
    <property type="nucleotide sequence ID" value="NZ_CP037421.1"/>
</dbReference>
<proteinExistence type="predicted"/>
<dbReference type="InterPro" id="IPR010869">
    <property type="entry name" value="DUF1501"/>
</dbReference>
<accession>A0A517QF11</accession>
<evidence type="ECO:0000313" key="2">
    <source>
        <dbReference type="Proteomes" id="UP000315647"/>
    </source>
</evidence>
<protein>
    <recommendedName>
        <fullName evidence="3">Sulfatase</fullName>
    </recommendedName>
</protein>